<dbReference type="EMBL" id="WHSC02000002">
    <property type="protein sequence ID" value="MDO6120945.1"/>
    <property type="molecule type" value="Genomic_DNA"/>
</dbReference>
<dbReference type="InterPro" id="IPR000914">
    <property type="entry name" value="SBP_5_dom"/>
</dbReference>
<dbReference type="RefSeq" id="WP_244761626.1">
    <property type="nucleotide sequence ID" value="NZ_JALJCJ010000004.1"/>
</dbReference>
<gene>
    <name evidence="7" type="ORF">GB928_007095</name>
</gene>
<keyword evidence="8" id="KW-1185">Reference proteome</keyword>
<reference evidence="7" key="1">
    <citation type="submission" date="2022-04" db="EMBL/GenBank/DDBJ databases">
        <title>Shinella lacus sp. nov., a novel member of the genus Shinella from water.</title>
        <authorList>
            <person name="Deng Y."/>
        </authorList>
    </citation>
    <scope>NUCLEOTIDE SEQUENCE</scope>
    <source>
        <strain evidence="7">JCM 31239</strain>
    </source>
</reference>
<dbReference type="PANTHER" id="PTHR30290:SF10">
    <property type="entry name" value="PERIPLASMIC OLIGOPEPTIDE-BINDING PROTEIN-RELATED"/>
    <property type="match status" value="1"/>
</dbReference>
<sequence length="544" mass="60460">MTTHEKRRRSAWRHSLAGMLLILSSTAVALPAAAETPKDVLVEVAEYGPNSLDVMAPGANDGSQLVTWQIFDRLVTYGVKTLSDGRKVYDKDKIEPSLAESWEVKDDGKTMIFNLRKDATFHDGSPVTADDVKWSFERAIATGAFPAVQFAAGGYTDPSVFSVVDEHTFKISLPKANKLALPDLTMIVASVVNSKLALSHATPDDPWALNWTRNNDAGGGPYKVAKWTAGNQVVFDRFDDWKSGKLPALKKVVYRIVASAGTRRALLEKGDADIAVGLPPKENAELAAAGNVNVVGDLIQNEMYWLSMQVDMKPFNDVRVRKAIAYALPYDAIMKQAFYDRAVPMYGAKNVTSYPPKWPAVSPYNTDLDKAKALLAEAGYADGFSTELFIDLTSATVQEPMALLIQEQLKKIGIEVTINKVPASERFAKMASKTMPMDINSFYGWLDYPEYFFFWNYHGKNNSVFNTSNYKNAELDKLVDSAQSNDLDKGQYDKAISDMIGIVMNDVPRVPVAQVFSDVAMRKNVLGYTYWYHTHVDYRDISKQ</sequence>
<dbReference type="PIRSF" id="PIRSF002741">
    <property type="entry name" value="MppA"/>
    <property type="match status" value="1"/>
</dbReference>
<evidence type="ECO:0000313" key="7">
    <source>
        <dbReference type="EMBL" id="MDO6120945.1"/>
    </source>
</evidence>
<keyword evidence="4 5" id="KW-0732">Signal</keyword>
<dbReference type="Proteomes" id="UP001177080">
    <property type="component" value="Unassembled WGS sequence"/>
</dbReference>
<organism evidence="7 8">
    <name type="scientific">Shinella curvata</name>
    <dbReference type="NCBI Taxonomy" id="1817964"/>
    <lineage>
        <taxon>Bacteria</taxon>
        <taxon>Pseudomonadati</taxon>
        <taxon>Pseudomonadota</taxon>
        <taxon>Alphaproteobacteria</taxon>
        <taxon>Hyphomicrobiales</taxon>
        <taxon>Rhizobiaceae</taxon>
        <taxon>Shinella</taxon>
    </lineage>
</organism>
<dbReference type="Pfam" id="PF00496">
    <property type="entry name" value="SBP_bac_5"/>
    <property type="match status" value="1"/>
</dbReference>
<evidence type="ECO:0000256" key="5">
    <source>
        <dbReference type="SAM" id="SignalP"/>
    </source>
</evidence>
<dbReference type="SUPFAM" id="SSF53850">
    <property type="entry name" value="Periplasmic binding protein-like II"/>
    <property type="match status" value="1"/>
</dbReference>
<name>A0ABT8XB34_9HYPH</name>
<keyword evidence="3" id="KW-0813">Transport</keyword>
<feature type="chain" id="PRO_5047374425" evidence="5">
    <location>
        <begin position="30"/>
        <end position="544"/>
    </location>
</feature>
<dbReference type="Gene3D" id="3.10.105.10">
    <property type="entry name" value="Dipeptide-binding Protein, Domain 3"/>
    <property type="match status" value="1"/>
</dbReference>
<feature type="domain" description="Solute-binding protein family 5" evidence="6">
    <location>
        <begin position="93"/>
        <end position="462"/>
    </location>
</feature>
<proteinExistence type="inferred from homology"/>
<comment type="similarity">
    <text evidence="2">Belongs to the bacterial solute-binding protein 5 family.</text>
</comment>
<comment type="caution">
    <text evidence="7">The sequence shown here is derived from an EMBL/GenBank/DDBJ whole genome shotgun (WGS) entry which is preliminary data.</text>
</comment>
<evidence type="ECO:0000256" key="1">
    <source>
        <dbReference type="ARBA" id="ARBA00004418"/>
    </source>
</evidence>
<evidence type="ECO:0000256" key="3">
    <source>
        <dbReference type="ARBA" id="ARBA00022448"/>
    </source>
</evidence>
<evidence type="ECO:0000259" key="6">
    <source>
        <dbReference type="Pfam" id="PF00496"/>
    </source>
</evidence>
<dbReference type="CDD" id="cd08512">
    <property type="entry name" value="PBP2_NikA_DppA_OppA_like_7"/>
    <property type="match status" value="1"/>
</dbReference>
<accession>A0ABT8XB34</accession>
<dbReference type="PANTHER" id="PTHR30290">
    <property type="entry name" value="PERIPLASMIC BINDING COMPONENT OF ABC TRANSPORTER"/>
    <property type="match status" value="1"/>
</dbReference>
<feature type="signal peptide" evidence="5">
    <location>
        <begin position="1"/>
        <end position="29"/>
    </location>
</feature>
<evidence type="ECO:0000313" key="8">
    <source>
        <dbReference type="Proteomes" id="UP001177080"/>
    </source>
</evidence>
<protein>
    <submittedName>
        <fullName evidence="7">ABC transporter substrate-binding protein</fullName>
    </submittedName>
</protein>
<comment type="subcellular location">
    <subcellularLocation>
        <location evidence="1">Periplasm</location>
    </subcellularLocation>
</comment>
<dbReference type="Gene3D" id="3.90.76.10">
    <property type="entry name" value="Dipeptide-binding Protein, Domain 1"/>
    <property type="match status" value="1"/>
</dbReference>
<evidence type="ECO:0000256" key="4">
    <source>
        <dbReference type="ARBA" id="ARBA00022729"/>
    </source>
</evidence>
<dbReference type="InterPro" id="IPR030678">
    <property type="entry name" value="Peptide/Ni-bd"/>
</dbReference>
<evidence type="ECO:0000256" key="2">
    <source>
        <dbReference type="ARBA" id="ARBA00005695"/>
    </source>
</evidence>
<dbReference type="InterPro" id="IPR039424">
    <property type="entry name" value="SBP_5"/>
</dbReference>
<dbReference type="Gene3D" id="3.40.190.10">
    <property type="entry name" value="Periplasmic binding protein-like II"/>
    <property type="match status" value="1"/>
</dbReference>